<feature type="transmembrane region" description="Helical" evidence="2">
    <location>
        <begin position="7"/>
        <end position="25"/>
    </location>
</feature>
<feature type="region of interest" description="Disordered" evidence="1">
    <location>
        <begin position="72"/>
        <end position="102"/>
    </location>
</feature>
<organism evidence="3 4">
    <name type="scientific">Paenibacillus nuruki</name>
    <dbReference type="NCBI Taxonomy" id="1886670"/>
    <lineage>
        <taxon>Bacteria</taxon>
        <taxon>Bacillati</taxon>
        <taxon>Bacillota</taxon>
        <taxon>Bacilli</taxon>
        <taxon>Bacillales</taxon>
        <taxon>Paenibacillaceae</taxon>
        <taxon>Paenibacillus</taxon>
    </lineage>
</organism>
<evidence type="ECO:0000256" key="2">
    <source>
        <dbReference type="SAM" id="Phobius"/>
    </source>
</evidence>
<sequence>MFEMHDWIPYLFSIGLLITVSYGYIAHLYCGITEFWISSRQVRGHYDLPLLILKTIHRTPITLARMIRRKEAPDEDAGDCPSSLSHKQQHQRGGTTCNYSRDSHLRGKRVVFTA</sequence>
<dbReference type="RefSeq" id="WP_241669288.1">
    <property type="nucleotide sequence ID" value="NZ_MDER01000045.1"/>
</dbReference>
<feature type="compositionally biased region" description="Polar residues" evidence="1">
    <location>
        <begin position="82"/>
        <end position="100"/>
    </location>
</feature>
<protein>
    <submittedName>
        <fullName evidence="3">Uncharacterized protein</fullName>
    </submittedName>
</protein>
<gene>
    <name evidence="3" type="ORF">PTI45_02694</name>
</gene>
<reference evidence="3 4" key="1">
    <citation type="submission" date="2016-08" db="EMBL/GenBank/DDBJ databases">
        <title>Genome sequencing of Paenibacillus sp. TI45-13ar, isolated from Korean traditional nuruk.</title>
        <authorList>
            <person name="Kim S.-J."/>
        </authorList>
    </citation>
    <scope>NUCLEOTIDE SEQUENCE [LARGE SCALE GENOMIC DNA]</scope>
    <source>
        <strain evidence="3 4">TI45-13ar</strain>
    </source>
</reference>
<proteinExistence type="predicted"/>
<evidence type="ECO:0000313" key="4">
    <source>
        <dbReference type="Proteomes" id="UP000094578"/>
    </source>
</evidence>
<keyword evidence="4" id="KW-1185">Reference proteome</keyword>
<dbReference type="EMBL" id="MDER01000045">
    <property type="protein sequence ID" value="ODP27875.1"/>
    <property type="molecule type" value="Genomic_DNA"/>
</dbReference>
<evidence type="ECO:0000256" key="1">
    <source>
        <dbReference type="SAM" id="MobiDB-lite"/>
    </source>
</evidence>
<dbReference type="Proteomes" id="UP000094578">
    <property type="component" value="Unassembled WGS sequence"/>
</dbReference>
<name>A0A1E3L3Y5_9BACL</name>
<keyword evidence="2" id="KW-1133">Transmembrane helix</keyword>
<accession>A0A1E3L3Y5</accession>
<comment type="caution">
    <text evidence="3">The sequence shown here is derived from an EMBL/GenBank/DDBJ whole genome shotgun (WGS) entry which is preliminary data.</text>
</comment>
<keyword evidence="2" id="KW-0472">Membrane</keyword>
<keyword evidence="2" id="KW-0812">Transmembrane</keyword>
<evidence type="ECO:0000313" key="3">
    <source>
        <dbReference type="EMBL" id="ODP27875.1"/>
    </source>
</evidence>
<dbReference type="AlphaFoldDB" id="A0A1E3L3Y5"/>
<dbReference type="STRING" id="1886670.PTI45_02694"/>